<evidence type="ECO:0000256" key="1">
    <source>
        <dbReference type="SAM" id="MobiDB-lite"/>
    </source>
</evidence>
<dbReference type="AlphaFoldDB" id="A0A7W6PRD4"/>
<proteinExistence type="predicted"/>
<organism evidence="2 3">
    <name type="scientific">Rhizobium rhizoryzae</name>
    <dbReference type="NCBI Taxonomy" id="451876"/>
    <lineage>
        <taxon>Bacteria</taxon>
        <taxon>Pseudomonadati</taxon>
        <taxon>Pseudomonadota</taxon>
        <taxon>Alphaproteobacteria</taxon>
        <taxon>Hyphomicrobiales</taxon>
        <taxon>Rhizobiaceae</taxon>
        <taxon>Rhizobium/Agrobacterium group</taxon>
        <taxon>Rhizobium</taxon>
    </lineage>
</organism>
<protein>
    <recommendedName>
        <fullName evidence="4">Alanine and proline-rich secreted protein Apa</fullName>
    </recommendedName>
</protein>
<evidence type="ECO:0008006" key="4">
    <source>
        <dbReference type="Google" id="ProtNLM"/>
    </source>
</evidence>
<feature type="region of interest" description="Disordered" evidence="1">
    <location>
        <begin position="46"/>
        <end position="98"/>
    </location>
</feature>
<evidence type="ECO:0000313" key="2">
    <source>
        <dbReference type="EMBL" id="MBB4142635.1"/>
    </source>
</evidence>
<evidence type="ECO:0000313" key="3">
    <source>
        <dbReference type="Proteomes" id="UP000519897"/>
    </source>
</evidence>
<dbReference type="Proteomes" id="UP000519897">
    <property type="component" value="Unassembled WGS sequence"/>
</dbReference>
<feature type="compositionally biased region" description="Low complexity" evidence="1">
    <location>
        <begin position="46"/>
        <end position="70"/>
    </location>
</feature>
<feature type="compositionally biased region" description="Low complexity" evidence="1">
    <location>
        <begin position="78"/>
        <end position="89"/>
    </location>
</feature>
<keyword evidence="3" id="KW-1185">Reference proteome</keyword>
<dbReference type="EMBL" id="JACIEC010000001">
    <property type="protein sequence ID" value="MBB4142635.1"/>
    <property type="molecule type" value="Genomic_DNA"/>
</dbReference>
<reference evidence="2 3" key="1">
    <citation type="submission" date="2020-08" db="EMBL/GenBank/DDBJ databases">
        <title>Genomic Encyclopedia of Type Strains, Phase IV (KMG-IV): sequencing the most valuable type-strain genomes for metagenomic binning, comparative biology and taxonomic classification.</title>
        <authorList>
            <person name="Goeker M."/>
        </authorList>
    </citation>
    <scope>NUCLEOTIDE SEQUENCE [LARGE SCALE GENOMIC DNA]</scope>
    <source>
        <strain evidence="2 3">DSM 29514</strain>
    </source>
</reference>
<comment type="caution">
    <text evidence="2">The sequence shown here is derived from an EMBL/GenBank/DDBJ whole genome shotgun (WGS) entry which is preliminary data.</text>
</comment>
<name>A0A7W6PRD4_9HYPH</name>
<gene>
    <name evidence="2" type="ORF">GGQ72_001134</name>
</gene>
<accession>A0A7W6PRD4</accession>
<dbReference type="RefSeq" id="WP_165136521.1">
    <property type="nucleotide sequence ID" value="NZ_CP049250.1"/>
</dbReference>
<sequence length="252" mass="26068">MPNASTQARIAKALIASVALSSTLLIGGTSPGWSLSISHIDGTRMAQAQTPAPAAPAAPASPSVPAAPVAPSAPAPSPDASATPSPTDPVATPAQIQSGGKVEIIRDLSKLPAPVARMRNLINEAAATGDIEKLRPLAAFDPAQMQVGAEGDAIEAIKSLSGDPDGQEIMAILMDLLQTGAAHINVGKPDEMYVWPYFVGKPLNTLTGPERVELLRIITAGDLMSMEEGNNYNFYRIGITPTGQWKVFAGGD</sequence>